<proteinExistence type="predicted"/>
<reference evidence="1 2" key="1">
    <citation type="submission" date="2024-02" db="EMBL/GenBank/DDBJ databases">
        <title>de novo genome assembly of Solanum bulbocastanum strain 11H21.</title>
        <authorList>
            <person name="Hosaka A.J."/>
        </authorList>
    </citation>
    <scope>NUCLEOTIDE SEQUENCE [LARGE SCALE GENOMIC DNA]</scope>
    <source>
        <tissue evidence="1">Young leaves</tissue>
    </source>
</reference>
<keyword evidence="2" id="KW-1185">Reference proteome</keyword>
<evidence type="ECO:0000313" key="1">
    <source>
        <dbReference type="EMBL" id="KAK6789593.1"/>
    </source>
</evidence>
<comment type="caution">
    <text evidence="1">The sequence shown here is derived from an EMBL/GenBank/DDBJ whole genome shotgun (WGS) entry which is preliminary data.</text>
</comment>
<organism evidence="1 2">
    <name type="scientific">Solanum bulbocastanum</name>
    <name type="common">Wild potato</name>
    <dbReference type="NCBI Taxonomy" id="147425"/>
    <lineage>
        <taxon>Eukaryota</taxon>
        <taxon>Viridiplantae</taxon>
        <taxon>Streptophyta</taxon>
        <taxon>Embryophyta</taxon>
        <taxon>Tracheophyta</taxon>
        <taxon>Spermatophyta</taxon>
        <taxon>Magnoliopsida</taxon>
        <taxon>eudicotyledons</taxon>
        <taxon>Gunneridae</taxon>
        <taxon>Pentapetalae</taxon>
        <taxon>asterids</taxon>
        <taxon>lamiids</taxon>
        <taxon>Solanales</taxon>
        <taxon>Solanaceae</taxon>
        <taxon>Solanoideae</taxon>
        <taxon>Solaneae</taxon>
        <taxon>Solanum</taxon>
    </lineage>
</organism>
<name>A0AAN8TRM3_SOLBU</name>
<sequence length="30" mass="3627">MSYWRWTRSCYWIGSGSKPPWSISVHVQQL</sequence>
<accession>A0AAN8TRM3</accession>
<dbReference type="EMBL" id="JBANQN010000005">
    <property type="protein sequence ID" value="KAK6789593.1"/>
    <property type="molecule type" value="Genomic_DNA"/>
</dbReference>
<dbReference type="AlphaFoldDB" id="A0AAN8TRM3"/>
<protein>
    <submittedName>
        <fullName evidence="1">Uncharacterized protein</fullName>
    </submittedName>
</protein>
<dbReference type="Proteomes" id="UP001371456">
    <property type="component" value="Unassembled WGS sequence"/>
</dbReference>
<evidence type="ECO:0000313" key="2">
    <source>
        <dbReference type="Proteomes" id="UP001371456"/>
    </source>
</evidence>
<gene>
    <name evidence="1" type="ORF">RDI58_013393</name>
</gene>